<evidence type="ECO:0000256" key="1">
    <source>
        <dbReference type="SAM" id="MobiDB-lite"/>
    </source>
</evidence>
<feature type="region of interest" description="Disordered" evidence="1">
    <location>
        <begin position="38"/>
        <end position="221"/>
    </location>
</feature>
<reference evidence="3" key="1">
    <citation type="submission" date="2022-11" db="UniProtKB">
        <authorList>
            <consortium name="WormBaseParasite"/>
        </authorList>
    </citation>
    <scope>IDENTIFICATION</scope>
</reference>
<keyword evidence="2" id="KW-1185">Reference proteome</keyword>
<feature type="compositionally biased region" description="Polar residues" evidence="1">
    <location>
        <begin position="74"/>
        <end position="100"/>
    </location>
</feature>
<proteinExistence type="predicted"/>
<evidence type="ECO:0000313" key="3">
    <source>
        <dbReference type="WBParaSite" id="jg8603"/>
    </source>
</evidence>
<name>A0A915ER49_9BILA</name>
<dbReference type="AlphaFoldDB" id="A0A915ER49"/>
<accession>A0A915ER49</accession>
<protein>
    <submittedName>
        <fullName evidence="3">Uncharacterized protein</fullName>
    </submittedName>
</protein>
<feature type="compositionally biased region" description="Pro residues" evidence="1">
    <location>
        <begin position="121"/>
        <end position="131"/>
    </location>
</feature>
<dbReference type="Proteomes" id="UP000887574">
    <property type="component" value="Unplaced"/>
</dbReference>
<dbReference type="WBParaSite" id="jg8603">
    <property type="protein sequence ID" value="jg8603"/>
    <property type="gene ID" value="jg8603"/>
</dbReference>
<sequence>MDKDMEDKALDQPWCVKTLAISTSSALSGRGYRHRTNYDSFTNNGQNNGGFIPQQPINSGGFDPQANNNNNNNFQGSSSSWGNIPNSNTQFDKTPNTQLGQLEVAHQSPPQVEVQPGTSSSPPPHPPPPNNHPSEAANADIDTTGARTFGKSSSSDVAVAEDTVAPPTDAVPTLPPTDRSLAVDLPQGAGSNSGQSGAQSSPTSAVDPNSSKLIPEPPVLG</sequence>
<feature type="compositionally biased region" description="Polar residues" evidence="1">
    <location>
        <begin position="202"/>
        <end position="212"/>
    </location>
</feature>
<organism evidence="2 3">
    <name type="scientific">Ditylenchus dipsaci</name>
    <dbReference type="NCBI Taxonomy" id="166011"/>
    <lineage>
        <taxon>Eukaryota</taxon>
        <taxon>Metazoa</taxon>
        <taxon>Ecdysozoa</taxon>
        <taxon>Nematoda</taxon>
        <taxon>Chromadorea</taxon>
        <taxon>Rhabditida</taxon>
        <taxon>Tylenchina</taxon>
        <taxon>Tylenchomorpha</taxon>
        <taxon>Sphaerularioidea</taxon>
        <taxon>Anguinidae</taxon>
        <taxon>Anguininae</taxon>
        <taxon>Ditylenchus</taxon>
    </lineage>
</organism>
<evidence type="ECO:0000313" key="2">
    <source>
        <dbReference type="Proteomes" id="UP000887574"/>
    </source>
</evidence>
<feature type="compositionally biased region" description="Low complexity" evidence="1">
    <location>
        <begin position="187"/>
        <end position="201"/>
    </location>
</feature>